<dbReference type="CDD" id="cd14840">
    <property type="entry name" value="D-Ala-D-Ala_dipeptidase_Aad"/>
    <property type="match status" value="1"/>
</dbReference>
<evidence type="ECO:0000256" key="3">
    <source>
        <dbReference type="ARBA" id="ARBA00022801"/>
    </source>
</evidence>
<dbReference type="GO" id="GO:0006508">
    <property type="term" value="P:proteolysis"/>
    <property type="evidence" value="ECO:0007669"/>
    <property type="project" value="UniProtKB-KW"/>
</dbReference>
<dbReference type="Gene3D" id="3.30.1380.10">
    <property type="match status" value="1"/>
</dbReference>
<accession>A0A382B0J9</accession>
<reference evidence="8" key="1">
    <citation type="submission" date="2018-05" db="EMBL/GenBank/DDBJ databases">
        <authorList>
            <person name="Lanie J.A."/>
            <person name="Ng W.-L."/>
            <person name="Kazmierczak K.M."/>
            <person name="Andrzejewski T.M."/>
            <person name="Davidsen T.M."/>
            <person name="Wayne K.J."/>
            <person name="Tettelin H."/>
            <person name="Glass J.I."/>
            <person name="Rusch D."/>
            <person name="Podicherti R."/>
            <person name="Tsui H.-C.T."/>
            <person name="Winkler M.E."/>
        </authorList>
    </citation>
    <scope>NUCLEOTIDE SEQUENCE</scope>
</reference>
<dbReference type="SUPFAM" id="SSF55166">
    <property type="entry name" value="Hedgehog/DD-peptidase"/>
    <property type="match status" value="1"/>
</dbReference>
<keyword evidence="7" id="KW-0961">Cell wall biogenesis/degradation</keyword>
<evidence type="ECO:0000256" key="7">
    <source>
        <dbReference type="ARBA" id="ARBA00023316"/>
    </source>
</evidence>
<keyword evidence="4" id="KW-0862">Zinc</keyword>
<dbReference type="HAMAP" id="MF_01924">
    <property type="entry name" value="A_A_dipeptidase"/>
    <property type="match status" value="1"/>
</dbReference>
<sequence>MTCWSFTRNIILVLSSLALTGLQSFNENLNTYITKDVIIKNDLVNIQELDPTIIVELKYSTTDNFMNMDVYGDLEICYLRKAPAQMLVEAHTSLKGSYPNLRLLVYDGLRPRSIQWELWKTLVDVPEAERTQFVADPRSGSIHNFGAAVDLTLADSSGNPLDMGTKYDYFGELAFPALEDSLLTIGQLTNKQISNRHILRKIMQDAGFSPITTEWWHFDAFPYQVTKSKYEIIE</sequence>
<evidence type="ECO:0000256" key="4">
    <source>
        <dbReference type="ARBA" id="ARBA00022833"/>
    </source>
</evidence>
<dbReference type="InterPro" id="IPR000755">
    <property type="entry name" value="A_A_dipeptidase"/>
</dbReference>
<proteinExistence type="inferred from homology"/>
<dbReference type="GO" id="GO:0016805">
    <property type="term" value="F:dipeptidase activity"/>
    <property type="evidence" value="ECO:0007669"/>
    <property type="project" value="UniProtKB-KW"/>
</dbReference>
<name>A0A382B0J9_9ZZZZ</name>
<protein>
    <recommendedName>
        <fullName evidence="9">Peptidase M15B domain-containing protein</fullName>
    </recommendedName>
</protein>
<dbReference type="GO" id="GO:0008237">
    <property type="term" value="F:metallopeptidase activity"/>
    <property type="evidence" value="ECO:0007669"/>
    <property type="project" value="UniProtKB-KW"/>
</dbReference>
<gene>
    <name evidence="8" type="ORF">METZ01_LOCUS160180</name>
</gene>
<evidence type="ECO:0000256" key="5">
    <source>
        <dbReference type="ARBA" id="ARBA00022997"/>
    </source>
</evidence>
<dbReference type="PANTHER" id="PTHR43126">
    <property type="entry name" value="D-ALANYL-D-ALANINE DIPEPTIDASE"/>
    <property type="match status" value="1"/>
</dbReference>
<dbReference type="AlphaFoldDB" id="A0A382B0J9"/>
<dbReference type="Pfam" id="PF01427">
    <property type="entry name" value="Peptidase_M15"/>
    <property type="match status" value="1"/>
</dbReference>
<dbReference type="EMBL" id="UINC01027676">
    <property type="protein sequence ID" value="SVB07326.1"/>
    <property type="molecule type" value="Genomic_DNA"/>
</dbReference>
<evidence type="ECO:0000256" key="2">
    <source>
        <dbReference type="ARBA" id="ARBA00022723"/>
    </source>
</evidence>
<keyword evidence="1" id="KW-0645">Protease</keyword>
<evidence type="ECO:0000256" key="1">
    <source>
        <dbReference type="ARBA" id="ARBA00022670"/>
    </source>
</evidence>
<dbReference type="InterPro" id="IPR009045">
    <property type="entry name" value="Zn_M74/Hedgehog-like"/>
</dbReference>
<keyword evidence="3" id="KW-0378">Hydrolase</keyword>
<keyword evidence="5" id="KW-0224">Dipeptidase</keyword>
<dbReference type="GO" id="GO:0071555">
    <property type="term" value="P:cell wall organization"/>
    <property type="evidence" value="ECO:0007669"/>
    <property type="project" value="UniProtKB-KW"/>
</dbReference>
<evidence type="ECO:0000313" key="8">
    <source>
        <dbReference type="EMBL" id="SVB07326.1"/>
    </source>
</evidence>
<dbReference type="GO" id="GO:0046872">
    <property type="term" value="F:metal ion binding"/>
    <property type="evidence" value="ECO:0007669"/>
    <property type="project" value="UniProtKB-KW"/>
</dbReference>
<evidence type="ECO:0000256" key="6">
    <source>
        <dbReference type="ARBA" id="ARBA00023049"/>
    </source>
</evidence>
<evidence type="ECO:0008006" key="9">
    <source>
        <dbReference type="Google" id="ProtNLM"/>
    </source>
</evidence>
<dbReference type="PANTHER" id="PTHR43126:SF2">
    <property type="entry name" value="D-ALANYL-D-ALANINE DIPEPTIDASE"/>
    <property type="match status" value="1"/>
</dbReference>
<keyword evidence="6" id="KW-0482">Metalloprotease</keyword>
<keyword evidence="2" id="KW-0479">Metal-binding</keyword>
<organism evidence="8">
    <name type="scientific">marine metagenome</name>
    <dbReference type="NCBI Taxonomy" id="408172"/>
    <lineage>
        <taxon>unclassified sequences</taxon>
        <taxon>metagenomes</taxon>
        <taxon>ecological metagenomes</taxon>
    </lineage>
</organism>